<gene>
    <name evidence="2" type="ORF">ACFQEY_01920</name>
</gene>
<keyword evidence="3" id="KW-1185">Reference proteome</keyword>
<dbReference type="EMBL" id="JBHSXI010000001">
    <property type="protein sequence ID" value="MFC6887815.1"/>
    <property type="molecule type" value="Genomic_DNA"/>
</dbReference>
<feature type="region of interest" description="Disordered" evidence="1">
    <location>
        <begin position="147"/>
        <end position="183"/>
    </location>
</feature>
<accession>A0ABD5UE98</accession>
<feature type="compositionally biased region" description="Basic and acidic residues" evidence="1">
    <location>
        <begin position="154"/>
        <end position="171"/>
    </location>
</feature>
<evidence type="ECO:0000313" key="3">
    <source>
        <dbReference type="Proteomes" id="UP001596333"/>
    </source>
</evidence>
<protein>
    <recommendedName>
        <fullName evidence="4">DUF4398 domain-containing protein</fullName>
    </recommendedName>
</protein>
<evidence type="ECO:0000313" key="2">
    <source>
        <dbReference type="EMBL" id="MFC6887815.1"/>
    </source>
</evidence>
<name>A0ABD5UE98_9EURY</name>
<reference evidence="2 3" key="1">
    <citation type="journal article" date="2019" name="Int. J. Syst. Evol. Microbiol.">
        <title>The Global Catalogue of Microorganisms (GCM) 10K type strain sequencing project: providing services to taxonomists for standard genome sequencing and annotation.</title>
        <authorList>
            <consortium name="The Broad Institute Genomics Platform"/>
            <consortium name="The Broad Institute Genome Sequencing Center for Infectious Disease"/>
            <person name="Wu L."/>
            <person name="Ma J."/>
        </authorList>
    </citation>
    <scope>NUCLEOTIDE SEQUENCE [LARGE SCALE GENOMIC DNA]</scope>
    <source>
        <strain evidence="2 3">Y73</strain>
    </source>
</reference>
<dbReference type="Proteomes" id="UP001596333">
    <property type="component" value="Unassembled WGS sequence"/>
</dbReference>
<evidence type="ECO:0000256" key="1">
    <source>
        <dbReference type="SAM" id="MobiDB-lite"/>
    </source>
</evidence>
<evidence type="ECO:0008006" key="4">
    <source>
        <dbReference type="Google" id="ProtNLM"/>
    </source>
</evidence>
<dbReference type="RefSeq" id="WP_379764256.1">
    <property type="nucleotide sequence ID" value="NZ_JBHSXI010000001.1"/>
</dbReference>
<dbReference type="AlphaFoldDB" id="A0ABD5UE98"/>
<organism evidence="2 3">
    <name type="scientific">Halorubrum trueperi</name>
    <dbReference type="NCBI Taxonomy" id="2004704"/>
    <lineage>
        <taxon>Archaea</taxon>
        <taxon>Methanobacteriati</taxon>
        <taxon>Methanobacteriota</taxon>
        <taxon>Stenosarchaea group</taxon>
        <taxon>Halobacteria</taxon>
        <taxon>Halobacteriales</taxon>
        <taxon>Haloferacaceae</taxon>
        <taxon>Halorubrum</taxon>
    </lineage>
</organism>
<proteinExistence type="predicted"/>
<sequence length="183" mass="18968">MVSRRRLLSAISLFLSLSLSGCLDTFTGGEGGLSGGGGGDIDDERREIVQTYDDALVARNDALGARDEGITAFNEESYAAAIEAIETAAADIERAQSGFAESVDLAREIAEDAATSLCETAAEETDLQVAATEAALAAATAADEDADAGTINGHIEEYRSRRSEASERSVEDTDAVASALGLE</sequence>
<dbReference type="PROSITE" id="PS51257">
    <property type="entry name" value="PROKAR_LIPOPROTEIN"/>
    <property type="match status" value="1"/>
</dbReference>
<comment type="caution">
    <text evidence="2">The sequence shown here is derived from an EMBL/GenBank/DDBJ whole genome shotgun (WGS) entry which is preliminary data.</text>
</comment>